<gene>
    <name evidence="1" type="ORF">AWB69_01199</name>
</gene>
<protein>
    <submittedName>
        <fullName evidence="1">Uncharacterized protein</fullName>
    </submittedName>
</protein>
<dbReference type="EMBL" id="FCOK02000005">
    <property type="protein sequence ID" value="SAL19409.1"/>
    <property type="molecule type" value="Genomic_DNA"/>
</dbReference>
<accession>A0A158FJ86</accession>
<evidence type="ECO:0000313" key="1">
    <source>
        <dbReference type="EMBL" id="SAL19409.1"/>
    </source>
</evidence>
<evidence type="ECO:0000313" key="2">
    <source>
        <dbReference type="Proteomes" id="UP000054683"/>
    </source>
</evidence>
<sequence length="211" mass="23068">MQANVLIIGLSGPTVEVEENPCLLPIHPISPLPPRGPIRLANLRWISRAPQPGATCCEAGPVFWRRAFWTLLPLCVLQALLVVVRKLRRGACASGLGDSASYKDASGIRSYVTKLVKCANCCMRQQTFHLAWQQGSQGLQYAGYSPRSCFKGLTLYKRQAGDRPVADAVLTDVNKAVLATRLFAVDRPGVLSPLFVLCKCHVIVCNGMYVM</sequence>
<reference evidence="1 2" key="1">
    <citation type="submission" date="2016-01" db="EMBL/GenBank/DDBJ databases">
        <authorList>
            <person name="Oliw E.H."/>
        </authorList>
    </citation>
    <scope>NUCLEOTIDE SEQUENCE [LARGE SCALE GENOMIC DNA]</scope>
    <source>
        <strain evidence="1">LMG 27134</strain>
    </source>
</reference>
<organism evidence="1 2">
    <name type="scientific">Caballeronia udeis</name>
    <dbReference type="NCBI Taxonomy" id="1232866"/>
    <lineage>
        <taxon>Bacteria</taxon>
        <taxon>Pseudomonadati</taxon>
        <taxon>Pseudomonadota</taxon>
        <taxon>Betaproteobacteria</taxon>
        <taxon>Burkholderiales</taxon>
        <taxon>Burkholderiaceae</taxon>
        <taxon>Caballeronia</taxon>
    </lineage>
</organism>
<dbReference type="Proteomes" id="UP000054683">
    <property type="component" value="Unassembled WGS sequence"/>
</dbReference>
<proteinExistence type="predicted"/>
<name>A0A158FJ86_9BURK</name>
<dbReference type="AlphaFoldDB" id="A0A158FJ86"/>